<reference evidence="2" key="2">
    <citation type="journal article" date="2015" name="Data Brief">
        <title>Shoot transcriptome of the giant reed, Arundo donax.</title>
        <authorList>
            <person name="Barrero R.A."/>
            <person name="Guerrero F.D."/>
            <person name="Moolhuijzen P."/>
            <person name="Goolsby J.A."/>
            <person name="Tidwell J."/>
            <person name="Bellgard S.E."/>
            <person name="Bellgard M.I."/>
        </authorList>
    </citation>
    <scope>NUCLEOTIDE SEQUENCE</scope>
    <source>
        <tissue evidence="2">Shoot tissue taken approximately 20 cm above the soil surface</tissue>
    </source>
</reference>
<name>A0A0A9FKC8_ARUDO</name>
<proteinExistence type="predicted"/>
<dbReference type="AlphaFoldDB" id="A0A0A9FKC8"/>
<dbReference type="EMBL" id="GBRH01185104">
    <property type="protein sequence ID" value="JAE12792.1"/>
    <property type="molecule type" value="Transcribed_RNA"/>
</dbReference>
<evidence type="ECO:0000313" key="2">
    <source>
        <dbReference type="EMBL" id="JAE12792.1"/>
    </source>
</evidence>
<feature type="region of interest" description="Disordered" evidence="1">
    <location>
        <begin position="26"/>
        <end position="49"/>
    </location>
</feature>
<reference evidence="2" key="1">
    <citation type="submission" date="2014-09" db="EMBL/GenBank/DDBJ databases">
        <authorList>
            <person name="Magalhaes I.L.F."/>
            <person name="Oliveira U."/>
            <person name="Santos F.R."/>
            <person name="Vidigal T.H.D.A."/>
            <person name="Brescovit A.D."/>
            <person name="Santos A.J."/>
        </authorList>
    </citation>
    <scope>NUCLEOTIDE SEQUENCE</scope>
    <source>
        <tissue evidence="2">Shoot tissue taken approximately 20 cm above the soil surface</tissue>
    </source>
</reference>
<protein>
    <submittedName>
        <fullName evidence="2">Uncharacterized protein</fullName>
    </submittedName>
</protein>
<accession>A0A0A9FKC8</accession>
<sequence length="49" mass="5085">MTSDVFRDVALPPTGSDVMYNGTSCPASTEKVTGTPRSTLSSGASFLLM</sequence>
<organism evidence="2">
    <name type="scientific">Arundo donax</name>
    <name type="common">Giant reed</name>
    <name type="synonym">Donax arundinaceus</name>
    <dbReference type="NCBI Taxonomy" id="35708"/>
    <lineage>
        <taxon>Eukaryota</taxon>
        <taxon>Viridiplantae</taxon>
        <taxon>Streptophyta</taxon>
        <taxon>Embryophyta</taxon>
        <taxon>Tracheophyta</taxon>
        <taxon>Spermatophyta</taxon>
        <taxon>Magnoliopsida</taxon>
        <taxon>Liliopsida</taxon>
        <taxon>Poales</taxon>
        <taxon>Poaceae</taxon>
        <taxon>PACMAD clade</taxon>
        <taxon>Arundinoideae</taxon>
        <taxon>Arundineae</taxon>
        <taxon>Arundo</taxon>
    </lineage>
</organism>
<evidence type="ECO:0000256" key="1">
    <source>
        <dbReference type="SAM" id="MobiDB-lite"/>
    </source>
</evidence>